<dbReference type="PROSITE" id="PS51670">
    <property type="entry name" value="SHKT"/>
    <property type="match status" value="1"/>
</dbReference>
<reference evidence="14 15" key="1">
    <citation type="journal article" date="2023" name="Commun. Biol.">
        <title>Genome analysis of Parmales, the sister group of diatoms, reveals the evolutionary specialization of diatoms from phago-mixotrophs to photoautotrophs.</title>
        <authorList>
            <person name="Ban H."/>
            <person name="Sato S."/>
            <person name="Yoshikawa S."/>
            <person name="Yamada K."/>
            <person name="Nakamura Y."/>
            <person name="Ichinomiya M."/>
            <person name="Sato N."/>
            <person name="Blanc-Mathieu R."/>
            <person name="Endo H."/>
            <person name="Kuwata A."/>
            <person name="Ogata H."/>
        </authorList>
    </citation>
    <scope>NUCLEOTIDE SEQUENCE [LARGE SCALE GENOMIC DNA]</scope>
</reference>
<dbReference type="PANTHER" id="PTHR10869">
    <property type="entry name" value="PROLYL 4-HYDROXYLASE ALPHA SUBUNIT"/>
    <property type="match status" value="1"/>
</dbReference>
<evidence type="ECO:0000256" key="11">
    <source>
        <dbReference type="SAM" id="SignalP"/>
    </source>
</evidence>
<evidence type="ECO:0000256" key="1">
    <source>
        <dbReference type="ARBA" id="ARBA00001961"/>
    </source>
</evidence>
<evidence type="ECO:0000259" key="12">
    <source>
        <dbReference type="PROSITE" id="PS51471"/>
    </source>
</evidence>
<feature type="signal peptide" evidence="11">
    <location>
        <begin position="1"/>
        <end position="18"/>
    </location>
</feature>
<dbReference type="Gene3D" id="2.60.120.620">
    <property type="entry name" value="q2cbj1_9rhob like domain"/>
    <property type="match status" value="1"/>
</dbReference>
<dbReference type="SMART" id="SM00702">
    <property type="entry name" value="P4Hc"/>
    <property type="match status" value="1"/>
</dbReference>
<evidence type="ECO:0000256" key="3">
    <source>
        <dbReference type="ARBA" id="ARBA00004308"/>
    </source>
</evidence>
<evidence type="ECO:0000256" key="2">
    <source>
        <dbReference type="ARBA" id="ARBA00004167"/>
    </source>
</evidence>
<comment type="cofactor">
    <cofactor evidence="1">
        <name>L-ascorbate</name>
        <dbReference type="ChEBI" id="CHEBI:38290"/>
    </cofactor>
</comment>
<evidence type="ECO:0000256" key="5">
    <source>
        <dbReference type="ARBA" id="ARBA00022723"/>
    </source>
</evidence>
<evidence type="ECO:0000313" key="15">
    <source>
        <dbReference type="Proteomes" id="UP001165060"/>
    </source>
</evidence>
<evidence type="ECO:0000256" key="8">
    <source>
        <dbReference type="ARBA" id="ARBA00023002"/>
    </source>
</evidence>
<name>A0ABQ6MHM0_9STRA</name>
<evidence type="ECO:0008006" key="16">
    <source>
        <dbReference type="Google" id="ProtNLM"/>
    </source>
</evidence>
<dbReference type="PROSITE" id="PS51471">
    <property type="entry name" value="FE2OG_OXY"/>
    <property type="match status" value="1"/>
</dbReference>
<keyword evidence="10" id="KW-0472">Membrane</keyword>
<dbReference type="InterPro" id="IPR006620">
    <property type="entry name" value="Pro_4_hyd_alph"/>
</dbReference>
<dbReference type="Proteomes" id="UP001165060">
    <property type="component" value="Unassembled WGS sequence"/>
</dbReference>
<evidence type="ECO:0000256" key="6">
    <source>
        <dbReference type="ARBA" id="ARBA00022964"/>
    </source>
</evidence>
<evidence type="ECO:0000256" key="9">
    <source>
        <dbReference type="ARBA" id="ARBA00023004"/>
    </source>
</evidence>
<dbReference type="InterPro" id="IPR005123">
    <property type="entry name" value="Oxoglu/Fe-dep_dioxygenase_dom"/>
</dbReference>
<dbReference type="InterPro" id="IPR045054">
    <property type="entry name" value="P4HA-like"/>
</dbReference>
<evidence type="ECO:0000256" key="4">
    <source>
        <dbReference type="ARBA" id="ARBA00022692"/>
    </source>
</evidence>
<feature type="domain" description="ShKT" evidence="13">
    <location>
        <begin position="76"/>
        <end position="110"/>
    </location>
</feature>
<keyword evidence="8" id="KW-0560">Oxidoreductase</keyword>
<comment type="subcellular location">
    <subcellularLocation>
        <location evidence="3">Endomembrane system</location>
    </subcellularLocation>
    <subcellularLocation>
        <location evidence="2">Membrane</location>
        <topology evidence="2">Single-pass membrane protein</topology>
    </subcellularLocation>
</comment>
<dbReference type="Pfam" id="PF13640">
    <property type="entry name" value="2OG-FeII_Oxy_3"/>
    <property type="match status" value="1"/>
</dbReference>
<keyword evidence="9" id="KW-0408">Iron</keyword>
<feature type="domain" description="Fe2OG dioxygenase" evidence="12">
    <location>
        <begin position="244"/>
        <end position="351"/>
    </location>
</feature>
<dbReference type="InterPro" id="IPR044862">
    <property type="entry name" value="Pro_4_hyd_alph_FE2OG_OXY"/>
</dbReference>
<evidence type="ECO:0000313" key="14">
    <source>
        <dbReference type="EMBL" id="GMI26486.1"/>
    </source>
</evidence>
<dbReference type="SMART" id="SM00254">
    <property type="entry name" value="ShKT"/>
    <property type="match status" value="1"/>
</dbReference>
<keyword evidence="7" id="KW-1133">Transmembrane helix</keyword>
<dbReference type="EMBL" id="BRYB01000259">
    <property type="protein sequence ID" value="GMI26486.1"/>
    <property type="molecule type" value="Genomic_DNA"/>
</dbReference>
<feature type="chain" id="PRO_5047361389" description="Fe2OG dioxygenase domain-containing protein" evidence="11">
    <location>
        <begin position="19"/>
        <end position="364"/>
    </location>
</feature>
<protein>
    <recommendedName>
        <fullName evidence="16">Fe2OG dioxygenase domain-containing protein</fullName>
    </recommendedName>
</protein>
<keyword evidence="5" id="KW-0479">Metal-binding</keyword>
<organism evidence="14 15">
    <name type="scientific">Tetraparma gracilis</name>
    <dbReference type="NCBI Taxonomy" id="2962635"/>
    <lineage>
        <taxon>Eukaryota</taxon>
        <taxon>Sar</taxon>
        <taxon>Stramenopiles</taxon>
        <taxon>Ochrophyta</taxon>
        <taxon>Bolidophyceae</taxon>
        <taxon>Parmales</taxon>
        <taxon>Triparmaceae</taxon>
        <taxon>Tetraparma</taxon>
    </lineage>
</organism>
<gene>
    <name evidence="14" type="ORF">TeGR_g8016</name>
</gene>
<keyword evidence="4" id="KW-0812">Transmembrane</keyword>
<evidence type="ECO:0000256" key="10">
    <source>
        <dbReference type="ARBA" id="ARBA00023136"/>
    </source>
</evidence>
<proteinExistence type="predicted"/>
<keyword evidence="15" id="KW-1185">Reference proteome</keyword>
<evidence type="ECO:0000256" key="7">
    <source>
        <dbReference type="ARBA" id="ARBA00022989"/>
    </source>
</evidence>
<keyword evidence="6" id="KW-0223">Dioxygenase</keyword>
<keyword evidence="11" id="KW-0732">Signal</keyword>
<sequence length="364" mass="40371">MLLAPFLAWFLLHLCSSPAPPPSPPSSPADIGRAALAAASAVPQVTADVPSELLLPLYEAFPPYFSSLPTDLQSLCVNLHERCTAWAAQGECAANPNFMQLQCRPACRSCDLLLYSNRCPVPDDLSAAYEPGDLDRVFEAIALSFPDLQPRVVSSPPDPWLVVFDAFISAQESRALIDAGTSLGFARSTGIGPTLPDGQHERVEIKSRTSRNAWCKKDSVCETDPLVVRVNERVEQVTRIPYDNYEHLQLLHYREGEFYHLHHDFLPNFTTHDGNRLVTLFIYLNDVEEGGETWFPDVLQGGIKIKPKLGRAVLWPNVMNQDPAARDGRTYHEALAVTKGEKYAANAWGHIHGFKALQEKHCTS</sequence>
<dbReference type="PANTHER" id="PTHR10869:SF233">
    <property type="entry name" value="FE2OG DIOXYGENASE DOMAIN-CONTAINING PROTEIN"/>
    <property type="match status" value="1"/>
</dbReference>
<accession>A0ABQ6MHM0</accession>
<dbReference type="Pfam" id="PF01549">
    <property type="entry name" value="ShK"/>
    <property type="match status" value="1"/>
</dbReference>
<evidence type="ECO:0000259" key="13">
    <source>
        <dbReference type="PROSITE" id="PS51670"/>
    </source>
</evidence>
<dbReference type="InterPro" id="IPR003582">
    <property type="entry name" value="ShKT_dom"/>
</dbReference>
<comment type="caution">
    <text evidence="14">The sequence shown here is derived from an EMBL/GenBank/DDBJ whole genome shotgun (WGS) entry which is preliminary data.</text>
</comment>